<evidence type="ECO:0000313" key="1">
    <source>
        <dbReference type="EMBL" id="GAA0658272.1"/>
    </source>
</evidence>
<dbReference type="Pfam" id="PF24366">
    <property type="entry name" value="DUF7522"/>
    <property type="match status" value="1"/>
</dbReference>
<proteinExistence type="predicted"/>
<name>A0AAV3T2S4_9EURY</name>
<dbReference type="GeneID" id="68572991"/>
<comment type="caution">
    <text evidence="1">The sequence shown here is derived from an EMBL/GenBank/DDBJ whole genome shotgun (WGS) entry which is preliminary data.</text>
</comment>
<dbReference type="AlphaFoldDB" id="A0AAV3T2S4"/>
<sequence>MSEPRHAKLDRYLRDRAGDAYRTAFRYDADGWEPIHVREDLATRELHTLLPELVERVRGTRAWVSEEEYERFGGTTATMEIHEEGVLLHVPDGENAGVLVSLDVDAARSLVGFVAECEAKLHER</sequence>
<keyword evidence="2" id="KW-1185">Reference proteome</keyword>
<dbReference type="RefSeq" id="WP_227259588.1">
    <property type="nucleotide sequence ID" value="NZ_BAAADU010000002.1"/>
</dbReference>
<reference evidence="1 2" key="1">
    <citation type="journal article" date="2019" name="Int. J. Syst. Evol. Microbiol.">
        <title>The Global Catalogue of Microorganisms (GCM) 10K type strain sequencing project: providing services to taxonomists for standard genome sequencing and annotation.</title>
        <authorList>
            <consortium name="The Broad Institute Genomics Platform"/>
            <consortium name="The Broad Institute Genome Sequencing Center for Infectious Disease"/>
            <person name="Wu L."/>
            <person name="Ma J."/>
        </authorList>
    </citation>
    <scope>NUCLEOTIDE SEQUENCE [LARGE SCALE GENOMIC DNA]</scope>
    <source>
        <strain evidence="1 2">JCM 16327</strain>
    </source>
</reference>
<dbReference type="EMBL" id="BAAADU010000002">
    <property type="protein sequence ID" value="GAA0658272.1"/>
    <property type="molecule type" value="Genomic_DNA"/>
</dbReference>
<dbReference type="InterPro" id="IPR055944">
    <property type="entry name" value="DUF7522"/>
</dbReference>
<evidence type="ECO:0000313" key="2">
    <source>
        <dbReference type="Proteomes" id="UP001500194"/>
    </source>
</evidence>
<protein>
    <submittedName>
        <fullName evidence="1">Uncharacterized protein</fullName>
    </submittedName>
</protein>
<dbReference type="Proteomes" id="UP001500194">
    <property type="component" value="Unassembled WGS sequence"/>
</dbReference>
<gene>
    <name evidence="1" type="ORF">GCM10009019_23260</name>
</gene>
<accession>A0AAV3T2S4</accession>
<organism evidence="1 2">
    <name type="scientific">Salarchaeum japonicum</name>
    <dbReference type="NCBI Taxonomy" id="555573"/>
    <lineage>
        <taxon>Archaea</taxon>
        <taxon>Methanobacteriati</taxon>
        <taxon>Methanobacteriota</taxon>
        <taxon>Stenosarchaea group</taxon>
        <taxon>Halobacteria</taxon>
        <taxon>Halobacteriales</taxon>
        <taxon>Halobacteriaceae</taxon>
    </lineage>
</organism>